<organism evidence="2 3">
    <name type="scientific">Xylaria flabelliformis</name>
    <dbReference type="NCBI Taxonomy" id="2512241"/>
    <lineage>
        <taxon>Eukaryota</taxon>
        <taxon>Fungi</taxon>
        <taxon>Dikarya</taxon>
        <taxon>Ascomycota</taxon>
        <taxon>Pezizomycotina</taxon>
        <taxon>Sordariomycetes</taxon>
        <taxon>Xylariomycetidae</taxon>
        <taxon>Xylariales</taxon>
        <taxon>Xylariaceae</taxon>
        <taxon>Xylaria</taxon>
    </lineage>
</organism>
<feature type="compositionally biased region" description="Basic residues" evidence="1">
    <location>
        <begin position="161"/>
        <end position="171"/>
    </location>
</feature>
<reference evidence="3" key="1">
    <citation type="submission" date="2019-06" db="EMBL/GenBank/DDBJ databases">
        <title>Draft genome sequence of the griseofulvin-producing fungus Xylaria cubensis strain G536.</title>
        <authorList>
            <person name="Mead M.E."/>
            <person name="Raja H.A."/>
            <person name="Steenwyk J.L."/>
            <person name="Knowles S.L."/>
            <person name="Oberlies N.H."/>
            <person name="Rokas A."/>
        </authorList>
    </citation>
    <scope>NUCLEOTIDE SEQUENCE [LARGE SCALE GENOMIC DNA]</scope>
    <source>
        <strain evidence="3">G536</strain>
    </source>
</reference>
<feature type="compositionally biased region" description="Basic and acidic residues" evidence="1">
    <location>
        <begin position="146"/>
        <end position="160"/>
    </location>
</feature>
<evidence type="ECO:0000256" key="1">
    <source>
        <dbReference type="SAM" id="MobiDB-lite"/>
    </source>
</evidence>
<evidence type="ECO:0000313" key="3">
    <source>
        <dbReference type="Proteomes" id="UP000319160"/>
    </source>
</evidence>
<sequence>MLVDLLEYGARMVGILVGPGLKALWRCQGIQAMQAAQVVAQQQQQQLLRQLANLRSRSFGFIQLIIVLRITAYRRNIGENSRWKKRPAADEFGKLPESAHRAGLHEGFKRWDEKSQSRDDAGSRVPWMMIGRKSASARRARLHLHPHPDPGEGKRWDEKKGHRGDRTKKGGGRLPASRAQSRDRSGALIGPTNQSCLSTEENEDRLFERKTTGNTTSVALTEEENPRNGLGSMTPPLTDLSYTTFNLAYYY</sequence>
<comment type="caution">
    <text evidence="2">The sequence shown here is derived from an EMBL/GenBank/DDBJ whole genome shotgun (WGS) entry which is preliminary data.</text>
</comment>
<proteinExistence type="predicted"/>
<feature type="compositionally biased region" description="Basic residues" evidence="1">
    <location>
        <begin position="135"/>
        <end position="145"/>
    </location>
</feature>
<accession>A0A553I9C5</accession>
<feature type="compositionally biased region" description="Basic and acidic residues" evidence="1">
    <location>
        <begin position="103"/>
        <end position="122"/>
    </location>
</feature>
<dbReference type="EMBL" id="VFLP01000008">
    <property type="protein sequence ID" value="TRX96816.1"/>
    <property type="molecule type" value="Genomic_DNA"/>
</dbReference>
<evidence type="ECO:0000313" key="2">
    <source>
        <dbReference type="EMBL" id="TRX96816.1"/>
    </source>
</evidence>
<dbReference type="AlphaFoldDB" id="A0A553I9C5"/>
<protein>
    <submittedName>
        <fullName evidence="2">Uncharacterized protein</fullName>
    </submittedName>
</protein>
<name>A0A553I9C5_9PEZI</name>
<feature type="region of interest" description="Disordered" evidence="1">
    <location>
        <begin position="103"/>
        <end position="203"/>
    </location>
</feature>
<dbReference type="Proteomes" id="UP000319160">
    <property type="component" value="Unassembled WGS sequence"/>
</dbReference>
<keyword evidence="3" id="KW-1185">Reference proteome</keyword>
<gene>
    <name evidence="2" type="ORF">FHL15_002122</name>
</gene>